<dbReference type="AlphaFoldDB" id="A0A179SZF3"/>
<dbReference type="PANTHER" id="PTHR30146:SF109">
    <property type="entry name" value="HTH-TYPE TRANSCRIPTIONAL REGULATOR GALS"/>
    <property type="match status" value="1"/>
</dbReference>
<keyword evidence="7" id="KW-1185">Reference proteome</keyword>
<dbReference type="PROSITE" id="PS50932">
    <property type="entry name" value="HTH_LACI_2"/>
    <property type="match status" value="1"/>
</dbReference>
<evidence type="ECO:0000259" key="5">
    <source>
        <dbReference type="PROSITE" id="PS50932"/>
    </source>
</evidence>
<dbReference type="Pfam" id="PF00356">
    <property type="entry name" value="LacI"/>
    <property type="match status" value="1"/>
</dbReference>
<dbReference type="STRING" id="152268.A6K24_04285"/>
<evidence type="ECO:0000256" key="1">
    <source>
        <dbReference type="ARBA" id="ARBA00019435"/>
    </source>
</evidence>
<dbReference type="Proteomes" id="UP000078534">
    <property type="component" value="Unassembled WGS sequence"/>
</dbReference>
<dbReference type="PROSITE" id="PS00356">
    <property type="entry name" value="HTH_LACI_1"/>
    <property type="match status" value="1"/>
</dbReference>
<sequence>MTFTIKDVAKLANVSIATVSRIINNQTGYSEKTKKKVLEAIEELGYEPNAVARGLINKRTHTIGVLFPKLSSTLVTDLLSGIEKATHDAGSSVIVCHTESNGEKTMKYLQLLNEKRIDGIIFTSAPLLEEYYQYIKKMNVPMVLLSTETYAHPVPYVKVNDRHAAYTATQFLINKGHEKIGMISGNKDDIISGKPRIDGYISALQDHNLPIDEKKIIYNRGFSFYDGMDSLKTLLKQAPDLTAVFAASDELAIGAISSAYQLGIKVPDELSIIGYDNLSIAEMSVPPLTTVAQPLTEMGEMAANMLFEMLNSDKLIESRIMPHKIVERKSVRDKEV</sequence>
<dbReference type="PRINTS" id="PR00036">
    <property type="entry name" value="HTHLACI"/>
</dbReference>
<dbReference type="GO" id="GO:0003700">
    <property type="term" value="F:DNA-binding transcription factor activity"/>
    <property type="evidence" value="ECO:0007669"/>
    <property type="project" value="TreeGrafter"/>
</dbReference>
<dbReference type="SUPFAM" id="SSF47413">
    <property type="entry name" value="lambda repressor-like DNA-binding domains"/>
    <property type="match status" value="1"/>
</dbReference>
<reference evidence="7" key="1">
    <citation type="submission" date="2016-04" db="EMBL/GenBank/DDBJ databases">
        <authorList>
            <person name="Lyu Z."/>
            <person name="Lyu W."/>
        </authorList>
    </citation>
    <scope>NUCLEOTIDE SEQUENCE [LARGE SCALE GENOMIC DNA]</scope>
    <source>
        <strain evidence="7">C44</strain>
    </source>
</reference>
<dbReference type="FunFam" id="1.10.260.40:FF:000002">
    <property type="entry name" value="HTH-type transcriptional repressor PurR"/>
    <property type="match status" value="1"/>
</dbReference>
<dbReference type="Gene3D" id="3.40.50.2300">
    <property type="match status" value="2"/>
</dbReference>
<name>A0A179SZF3_9BACI</name>
<protein>
    <recommendedName>
        <fullName evidence="1">Catabolite control protein A</fullName>
    </recommendedName>
</protein>
<dbReference type="SMART" id="SM00354">
    <property type="entry name" value="HTH_LACI"/>
    <property type="match status" value="1"/>
</dbReference>
<dbReference type="SUPFAM" id="SSF53822">
    <property type="entry name" value="Periplasmic binding protein-like I"/>
    <property type="match status" value="1"/>
</dbReference>
<evidence type="ECO:0000256" key="2">
    <source>
        <dbReference type="ARBA" id="ARBA00023015"/>
    </source>
</evidence>
<gene>
    <name evidence="6" type="ORF">A6K24_04285</name>
</gene>
<dbReference type="Pfam" id="PF13377">
    <property type="entry name" value="Peripla_BP_3"/>
    <property type="match status" value="1"/>
</dbReference>
<dbReference type="EMBL" id="LWSG01000012">
    <property type="protein sequence ID" value="OAS86734.1"/>
    <property type="molecule type" value="Genomic_DNA"/>
</dbReference>
<evidence type="ECO:0000313" key="6">
    <source>
        <dbReference type="EMBL" id="OAS86734.1"/>
    </source>
</evidence>
<dbReference type="CDD" id="cd19975">
    <property type="entry name" value="PBP1_CcpA-like"/>
    <property type="match status" value="1"/>
</dbReference>
<organism evidence="6 7">
    <name type="scientific">Metabacillus litoralis</name>
    <dbReference type="NCBI Taxonomy" id="152268"/>
    <lineage>
        <taxon>Bacteria</taxon>
        <taxon>Bacillati</taxon>
        <taxon>Bacillota</taxon>
        <taxon>Bacilli</taxon>
        <taxon>Bacillales</taxon>
        <taxon>Bacillaceae</taxon>
        <taxon>Metabacillus</taxon>
    </lineage>
</organism>
<dbReference type="GO" id="GO:0000976">
    <property type="term" value="F:transcription cis-regulatory region binding"/>
    <property type="evidence" value="ECO:0007669"/>
    <property type="project" value="TreeGrafter"/>
</dbReference>
<evidence type="ECO:0000313" key="7">
    <source>
        <dbReference type="Proteomes" id="UP000078534"/>
    </source>
</evidence>
<feature type="domain" description="HTH lacI-type" evidence="5">
    <location>
        <begin position="3"/>
        <end position="57"/>
    </location>
</feature>
<accession>A0A179SZF3</accession>
<evidence type="ECO:0000256" key="4">
    <source>
        <dbReference type="ARBA" id="ARBA00023163"/>
    </source>
</evidence>
<dbReference type="InterPro" id="IPR000843">
    <property type="entry name" value="HTH_LacI"/>
</dbReference>
<dbReference type="InterPro" id="IPR010982">
    <property type="entry name" value="Lambda_DNA-bd_dom_sf"/>
</dbReference>
<evidence type="ECO:0000256" key="3">
    <source>
        <dbReference type="ARBA" id="ARBA00023125"/>
    </source>
</evidence>
<keyword evidence="2" id="KW-0805">Transcription regulation</keyword>
<dbReference type="OrthoDB" id="9784962at2"/>
<dbReference type="CDD" id="cd01392">
    <property type="entry name" value="HTH_LacI"/>
    <property type="match status" value="1"/>
</dbReference>
<dbReference type="RefSeq" id="WP_066331160.1">
    <property type="nucleotide sequence ID" value="NZ_LWSG01000012.1"/>
</dbReference>
<dbReference type="Gene3D" id="1.10.260.40">
    <property type="entry name" value="lambda repressor-like DNA-binding domains"/>
    <property type="match status" value="1"/>
</dbReference>
<dbReference type="InterPro" id="IPR028082">
    <property type="entry name" value="Peripla_BP_I"/>
</dbReference>
<keyword evidence="3" id="KW-0238">DNA-binding</keyword>
<dbReference type="InterPro" id="IPR046335">
    <property type="entry name" value="LacI/GalR-like_sensor"/>
</dbReference>
<dbReference type="PANTHER" id="PTHR30146">
    <property type="entry name" value="LACI-RELATED TRANSCRIPTIONAL REPRESSOR"/>
    <property type="match status" value="1"/>
</dbReference>
<proteinExistence type="predicted"/>
<comment type="caution">
    <text evidence="6">The sequence shown here is derived from an EMBL/GenBank/DDBJ whole genome shotgun (WGS) entry which is preliminary data.</text>
</comment>
<keyword evidence="4" id="KW-0804">Transcription</keyword>